<protein>
    <submittedName>
        <fullName evidence="3">Sporulation protein</fullName>
    </submittedName>
</protein>
<keyword evidence="2" id="KW-0812">Transmembrane</keyword>
<keyword evidence="2" id="KW-0472">Membrane</keyword>
<dbReference type="AlphaFoldDB" id="A0A9X5FEH8"/>
<keyword evidence="2" id="KW-1133">Transmembrane helix</keyword>
<evidence type="ECO:0000256" key="2">
    <source>
        <dbReference type="SAM" id="Phobius"/>
    </source>
</evidence>
<feature type="transmembrane region" description="Helical" evidence="2">
    <location>
        <begin position="124"/>
        <end position="143"/>
    </location>
</feature>
<dbReference type="RefSeq" id="WP_168447506.1">
    <property type="nucleotide sequence ID" value="NZ_JAAXOW010000002.1"/>
</dbReference>
<evidence type="ECO:0000313" key="4">
    <source>
        <dbReference type="Proteomes" id="UP000774283"/>
    </source>
</evidence>
<gene>
    <name evidence="3" type="ORF">HF995_09425</name>
</gene>
<keyword evidence="4" id="KW-1185">Reference proteome</keyword>
<proteinExistence type="predicted"/>
<accession>A0A9X5FEH8</accession>
<dbReference type="Proteomes" id="UP000774283">
    <property type="component" value="Unassembled WGS sequence"/>
</dbReference>
<reference evidence="3 4" key="1">
    <citation type="submission" date="2020-04" db="EMBL/GenBank/DDBJ databases">
        <title>MicrobeNet Type strains.</title>
        <authorList>
            <person name="Nicholson A.C."/>
        </authorList>
    </citation>
    <scope>NUCLEOTIDE SEQUENCE [LARGE SCALE GENOMIC DNA]</scope>
    <source>
        <strain evidence="3 4">ATCC BAA-789</strain>
    </source>
</reference>
<dbReference type="InterPro" id="IPR014229">
    <property type="entry name" value="Spore_YtfJ"/>
</dbReference>
<feature type="region of interest" description="Disordered" evidence="1">
    <location>
        <begin position="67"/>
        <end position="93"/>
    </location>
</feature>
<dbReference type="EMBL" id="JAAXOW010000002">
    <property type="protein sequence ID" value="NKX93487.1"/>
    <property type="molecule type" value="Genomic_DNA"/>
</dbReference>
<evidence type="ECO:0000256" key="1">
    <source>
        <dbReference type="SAM" id="MobiDB-lite"/>
    </source>
</evidence>
<name>A0A9X5FEH8_9MICO</name>
<sequence>MKGSTYTLEGDLVNITDHASLAVEAARDALTVRRAFGEPYEVDGATVIPVARVVGGGGHGFGTGSTPDLVRAAHASDDGATASSSAAEASGGGGGFGVRVRPVGAYVVSGGTVTWRPALDLNRVILGGQLVGVVVALAAISALRRSRRR</sequence>
<comment type="caution">
    <text evidence="3">The sequence shown here is derived from an EMBL/GenBank/DDBJ whole genome shotgun (WGS) entry which is preliminary data.</text>
</comment>
<evidence type="ECO:0000313" key="3">
    <source>
        <dbReference type="EMBL" id="NKX93487.1"/>
    </source>
</evidence>
<feature type="compositionally biased region" description="Low complexity" evidence="1">
    <location>
        <begin position="78"/>
        <end position="89"/>
    </location>
</feature>
<organism evidence="3 4">
    <name type="scientific">Sanguibacter hominis ATCC BAA-789</name>
    <dbReference type="NCBI Taxonomy" id="1312740"/>
    <lineage>
        <taxon>Bacteria</taxon>
        <taxon>Bacillati</taxon>
        <taxon>Actinomycetota</taxon>
        <taxon>Actinomycetes</taxon>
        <taxon>Micrococcales</taxon>
        <taxon>Sanguibacteraceae</taxon>
        <taxon>Sanguibacter</taxon>
    </lineage>
</organism>
<dbReference type="Pfam" id="PF09579">
    <property type="entry name" value="Spore_YtfJ"/>
    <property type="match status" value="1"/>
</dbReference>